<evidence type="ECO:0000313" key="2">
    <source>
        <dbReference type="Proteomes" id="UP000260644"/>
    </source>
</evidence>
<sequence length="540" mass="59895">MSHMPPIFISRHSGIFRNSRLAKIALCYLCVLATSACQKGLKDFNETAPTHFSVVLPTKETTIIRGGVDKDTLKALIKLPEQNATETDTSQYSFVWTTLSGTQVLSRKPYLTVTDFNGIDPTKNTVQLTVTERSTDLLQKVTADVFITTPTREGWMILGEKSGKAQIGMLTYTSNGYKKITDVNTVLGKNIPINGKPLSISAIGSDKKYNQSLHQWVGVSTDQEIKIFSSLDLTVETNVSQAVTNSMTPSAASPVIIEKTGYNYFMARKGTDMFQIDLYYLKSLNLPSKQPMNSISTGGVSKVFPVSGINVQVGPEVPNYAGCYYRIIYDTDSCSFVWDDAYNMYTSQTKYLPLLLPFSLKGFQPKAIRNTMATGTVTDVLYTLMHNPSTKETYFIQFLSNGLVKDVKQLSFTKASEILNSPFIEIDYNTGYVIYVKGNAVYAYDPGADQAFSLIDFGNEAISLVKFEKFNPGSSKVPGRKEVYTELFKRLVVCTYDPANPNTSGTIRLYRIPLGHQAPIAETVETGFPKIIDTDFIPIH</sequence>
<keyword evidence="2" id="KW-1185">Reference proteome</keyword>
<evidence type="ECO:0008006" key="3">
    <source>
        <dbReference type="Google" id="ProtNLM"/>
    </source>
</evidence>
<evidence type="ECO:0000313" key="1">
    <source>
        <dbReference type="EMBL" id="RFS18757.1"/>
    </source>
</evidence>
<accession>A0A3E1Y2L5</accession>
<dbReference type="OrthoDB" id="638483at2"/>
<protein>
    <recommendedName>
        <fullName evidence="3">PKD-like family protein</fullName>
    </recommendedName>
</protein>
<proteinExistence type="predicted"/>
<organism evidence="1 2">
    <name type="scientific">Chitinophaga silvatica</name>
    <dbReference type="NCBI Taxonomy" id="2282649"/>
    <lineage>
        <taxon>Bacteria</taxon>
        <taxon>Pseudomonadati</taxon>
        <taxon>Bacteroidota</taxon>
        <taxon>Chitinophagia</taxon>
        <taxon>Chitinophagales</taxon>
        <taxon>Chitinophagaceae</taxon>
        <taxon>Chitinophaga</taxon>
    </lineage>
</organism>
<dbReference type="AlphaFoldDB" id="A0A3E1Y2L5"/>
<dbReference type="EMBL" id="QPMM01000019">
    <property type="protein sequence ID" value="RFS18757.1"/>
    <property type="molecule type" value="Genomic_DNA"/>
</dbReference>
<gene>
    <name evidence="1" type="ORF">DVR12_26530</name>
</gene>
<name>A0A3E1Y2L5_9BACT</name>
<comment type="caution">
    <text evidence="1">The sequence shown here is derived from an EMBL/GenBank/DDBJ whole genome shotgun (WGS) entry which is preliminary data.</text>
</comment>
<dbReference type="RefSeq" id="WP_116978844.1">
    <property type="nucleotide sequence ID" value="NZ_QPMM01000019.1"/>
</dbReference>
<dbReference type="Proteomes" id="UP000260644">
    <property type="component" value="Unassembled WGS sequence"/>
</dbReference>
<reference evidence="1 2" key="1">
    <citation type="submission" date="2018-07" db="EMBL/GenBank/DDBJ databases">
        <title>Chitinophaga K2CV101002-2 sp. nov., isolated from a monsoon evergreen broad-leaved forest soil.</title>
        <authorList>
            <person name="Lv Y."/>
        </authorList>
    </citation>
    <scope>NUCLEOTIDE SEQUENCE [LARGE SCALE GENOMIC DNA]</scope>
    <source>
        <strain evidence="1 2">GDMCC 1.1288</strain>
    </source>
</reference>